<reference evidence="2 3" key="1">
    <citation type="submission" date="2019-05" db="EMBL/GenBank/DDBJ databases">
        <title>Another draft genome of Portunus trituberculatus and its Hox gene families provides insights of decapod evolution.</title>
        <authorList>
            <person name="Jeong J.-H."/>
            <person name="Song I."/>
            <person name="Kim S."/>
            <person name="Choi T."/>
            <person name="Kim D."/>
            <person name="Ryu S."/>
            <person name="Kim W."/>
        </authorList>
    </citation>
    <scope>NUCLEOTIDE SEQUENCE [LARGE SCALE GENOMIC DNA]</scope>
    <source>
        <tissue evidence="2">Muscle</tissue>
    </source>
</reference>
<gene>
    <name evidence="2" type="ORF">E2C01_025214</name>
</gene>
<protein>
    <submittedName>
        <fullName evidence="2">Uncharacterized protein</fullName>
    </submittedName>
</protein>
<feature type="region of interest" description="Disordered" evidence="1">
    <location>
        <begin position="21"/>
        <end position="44"/>
    </location>
</feature>
<proteinExistence type="predicted"/>
<dbReference type="AlphaFoldDB" id="A0A5B7EEV0"/>
<name>A0A5B7EEV0_PORTR</name>
<organism evidence="2 3">
    <name type="scientific">Portunus trituberculatus</name>
    <name type="common">Swimming crab</name>
    <name type="synonym">Neptunus trituberculatus</name>
    <dbReference type="NCBI Taxonomy" id="210409"/>
    <lineage>
        <taxon>Eukaryota</taxon>
        <taxon>Metazoa</taxon>
        <taxon>Ecdysozoa</taxon>
        <taxon>Arthropoda</taxon>
        <taxon>Crustacea</taxon>
        <taxon>Multicrustacea</taxon>
        <taxon>Malacostraca</taxon>
        <taxon>Eumalacostraca</taxon>
        <taxon>Eucarida</taxon>
        <taxon>Decapoda</taxon>
        <taxon>Pleocyemata</taxon>
        <taxon>Brachyura</taxon>
        <taxon>Eubrachyura</taxon>
        <taxon>Portunoidea</taxon>
        <taxon>Portunidae</taxon>
        <taxon>Portuninae</taxon>
        <taxon>Portunus</taxon>
    </lineage>
</organism>
<comment type="caution">
    <text evidence="2">The sequence shown here is derived from an EMBL/GenBank/DDBJ whole genome shotgun (WGS) entry which is preliminary data.</text>
</comment>
<evidence type="ECO:0000313" key="2">
    <source>
        <dbReference type="EMBL" id="MPC31915.1"/>
    </source>
</evidence>
<evidence type="ECO:0000256" key="1">
    <source>
        <dbReference type="SAM" id="MobiDB-lite"/>
    </source>
</evidence>
<sequence>MSSETLSQPHWRTHCRLHRLPAPHVPATRPAARRPRPLATVDSRCPTCPHPHIMRITANKQHGIPLRRDVSITLSSISLHHSSVAKK</sequence>
<dbReference type="EMBL" id="VSRR010002528">
    <property type="protein sequence ID" value="MPC31915.1"/>
    <property type="molecule type" value="Genomic_DNA"/>
</dbReference>
<dbReference type="Proteomes" id="UP000324222">
    <property type="component" value="Unassembled WGS sequence"/>
</dbReference>
<accession>A0A5B7EEV0</accession>
<keyword evidence="3" id="KW-1185">Reference proteome</keyword>
<evidence type="ECO:0000313" key="3">
    <source>
        <dbReference type="Proteomes" id="UP000324222"/>
    </source>
</evidence>